<name>A0A7S3XZI5_HETAK</name>
<gene>
    <name evidence="2" type="ORF">HAKA00212_LOCUS15330</name>
</gene>
<feature type="region of interest" description="Disordered" evidence="1">
    <location>
        <begin position="1"/>
        <end position="28"/>
    </location>
</feature>
<evidence type="ECO:0000256" key="1">
    <source>
        <dbReference type="SAM" id="MobiDB-lite"/>
    </source>
</evidence>
<accession>A0A7S3XZI5</accession>
<organism evidence="2">
    <name type="scientific">Heterosigma akashiwo</name>
    <name type="common">Chromophytic alga</name>
    <name type="synonym">Heterosigma carterae</name>
    <dbReference type="NCBI Taxonomy" id="2829"/>
    <lineage>
        <taxon>Eukaryota</taxon>
        <taxon>Sar</taxon>
        <taxon>Stramenopiles</taxon>
        <taxon>Ochrophyta</taxon>
        <taxon>Raphidophyceae</taxon>
        <taxon>Chattonellales</taxon>
        <taxon>Chattonellaceae</taxon>
        <taxon>Heterosigma</taxon>
    </lineage>
</organism>
<protein>
    <submittedName>
        <fullName evidence="2">Uncharacterized protein</fullName>
    </submittedName>
</protein>
<feature type="compositionally biased region" description="Basic and acidic residues" evidence="1">
    <location>
        <begin position="168"/>
        <end position="178"/>
    </location>
</feature>
<reference evidence="2" key="1">
    <citation type="submission" date="2021-01" db="EMBL/GenBank/DDBJ databases">
        <authorList>
            <person name="Corre E."/>
            <person name="Pelletier E."/>
            <person name="Niang G."/>
            <person name="Scheremetjew M."/>
            <person name="Finn R."/>
            <person name="Kale V."/>
            <person name="Holt S."/>
            <person name="Cochrane G."/>
            <person name="Meng A."/>
            <person name="Brown T."/>
            <person name="Cohen L."/>
        </authorList>
    </citation>
    <scope>NUCLEOTIDE SEQUENCE</scope>
    <source>
        <strain evidence="2">CCMP3107</strain>
    </source>
</reference>
<feature type="compositionally biased region" description="Polar residues" evidence="1">
    <location>
        <begin position="286"/>
        <end position="306"/>
    </location>
</feature>
<dbReference type="EMBL" id="HBIU01033292">
    <property type="protein sequence ID" value="CAE0636568.1"/>
    <property type="molecule type" value="Transcribed_RNA"/>
</dbReference>
<evidence type="ECO:0000313" key="2">
    <source>
        <dbReference type="EMBL" id="CAE0636568.1"/>
    </source>
</evidence>
<sequence length="391" mass="42020">MPATGPQRRRGRPASRGGAGGQHPSGRLSGVRVSYSLATVARDLGQLRKEGDRLLILRLLLFTLSYCMDKIPAAGGGGGGLPFSSLAEGENPGLYPARLRKVSDNMVQLPELSTGDSSYPSMSGCGGGGGGSSRSSLKNGSGPVQSSRQGSLVDTLGHQAPKASNRKSNGENHNRETANRLTHAQNDGCKATMQTYHSHESSLSMTQVEEIVEGYLPASPPIQSKDQSSDSATSSFGIQRQQYHTHHPQTDATNNMKNHGNGVFWGIHKHPSRSSQEDCGTGELGEQSNAAQQKIAQSFLRQQSSCSEDKEKEQEGEDKEGEGALLTDGEAHHNQHQHFCSSVPPHDNTSNRVIIRKRFSLQELSRQRLKTAVDAATLMQTRAKSTVCLVS</sequence>
<feature type="region of interest" description="Disordered" evidence="1">
    <location>
        <begin position="110"/>
        <end position="186"/>
    </location>
</feature>
<dbReference type="AlphaFoldDB" id="A0A7S3XZI5"/>
<proteinExistence type="predicted"/>
<feature type="compositionally biased region" description="Polar residues" evidence="1">
    <location>
        <begin position="143"/>
        <end position="152"/>
    </location>
</feature>
<feature type="region of interest" description="Disordered" evidence="1">
    <location>
        <begin position="242"/>
        <end position="321"/>
    </location>
</feature>
<feature type="compositionally biased region" description="Low complexity" evidence="1">
    <location>
        <begin position="133"/>
        <end position="142"/>
    </location>
</feature>